<dbReference type="InterPro" id="IPR043128">
    <property type="entry name" value="Rev_trsase/Diguanyl_cyclase"/>
</dbReference>
<dbReference type="PANTHER" id="PTHR45138:SF9">
    <property type="entry name" value="DIGUANYLATE CYCLASE DGCM-RELATED"/>
    <property type="match status" value="1"/>
</dbReference>
<dbReference type="AlphaFoldDB" id="A0A2X0XPS7"/>
<organism evidence="3 4">
    <name type="scientific">Lysinibacillus capsici</name>
    <dbReference type="NCBI Taxonomy" id="2115968"/>
    <lineage>
        <taxon>Bacteria</taxon>
        <taxon>Bacillati</taxon>
        <taxon>Bacillota</taxon>
        <taxon>Bacilli</taxon>
        <taxon>Bacillales</taxon>
        <taxon>Bacillaceae</taxon>
        <taxon>Lysinibacillus</taxon>
    </lineage>
</organism>
<evidence type="ECO:0000256" key="1">
    <source>
        <dbReference type="SAM" id="Phobius"/>
    </source>
</evidence>
<feature type="transmembrane region" description="Helical" evidence="1">
    <location>
        <begin position="98"/>
        <end position="116"/>
    </location>
</feature>
<dbReference type="SUPFAM" id="SSF55073">
    <property type="entry name" value="Nucleotide cyclase"/>
    <property type="match status" value="1"/>
</dbReference>
<accession>A0A2X0XPS7</accession>
<dbReference type="GO" id="GO:0043709">
    <property type="term" value="P:cell adhesion involved in single-species biofilm formation"/>
    <property type="evidence" value="ECO:0007669"/>
    <property type="project" value="TreeGrafter"/>
</dbReference>
<feature type="domain" description="GGDEF" evidence="2">
    <location>
        <begin position="256"/>
        <end position="392"/>
    </location>
</feature>
<dbReference type="PANTHER" id="PTHR45138">
    <property type="entry name" value="REGULATORY COMPONENTS OF SENSORY TRANSDUCTION SYSTEM"/>
    <property type="match status" value="1"/>
</dbReference>
<dbReference type="InterPro" id="IPR029787">
    <property type="entry name" value="Nucleotide_cyclase"/>
</dbReference>
<keyword evidence="1" id="KW-1133">Transmembrane helix</keyword>
<dbReference type="GO" id="GO:1902201">
    <property type="term" value="P:negative regulation of bacterial-type flagellum-dependent cell motility"/>
    <property type="evidence" value="ECO:0007669"/>
    <property type="project" value="TreeGrafter"/>
</dbReference>
<keyword evidence="1" id="KW-0812">Transmembrane</keyword>
<feature type="transmembrane region" description="Helical" evidence="1">
    <location>
        <begin position="56"/>
        <end position="77"/>
    </location>
</feature>
<dbReference type="PROSITE" id="PS50887">
    <property type="entry name" value="GGDEF"/>
    <property type="match status" value="1"/>
</dbReference>
<dbReference type="FunFam" id="3.30.70.270:FF:000001">
    <property type="entry name" value="Diguanylate cyclase domain protein"/>
    <property type="match status" value="1"/>
</dbReference>
<feature type="transmembrane region" description="Helical" evidence="1">
    <location>
        <begin position="122"/>
        <end position="139"/>
    </location>
</feature>
<dbReference type="CDD" id="cd01949">
    <property type="entry name" value="GGDEF"/>
    <property type="match status" value="1"/>
</dbReference>
<sequence length="402" mass="46113">MMENQEKLAFSIREEMVQSNLKGMRIVAWTLMYVSVIISLIHYGEVFFVKAERAMVPVYIAIHIAMFYIDVAVLLFIREKRIHITPVNIQKYERLVVVYIYTIMLLITAISVLDVYFFRHAALYEVILIIICTVFALPLRKIVWIILLSASAIIVSAYMSAGISSENIKIILPMSLLIPIGVMIQYQTYKVRKQIHTQHILLNEEMTKTKRLSQLLAIKNNELAEQALKDSLTNLPNRRAFNQKLNKIGQQLYQTQPLTVIMIDIDCFKKFNDYYGHLQGDAAIVKVASLLEEIAGKYNAFVARWGGEEFVMISQHTYKVAEPVCEEILEEIRQLNIPHLQSTIAQQVTVSIGMCQAKIAKYEHLQTCCELADQALYLAKQNGRNNYFCKMAIFDEEANASI</sequence>
<evidence type="ECO:0000313" key="3">
    <source>
        <dbReference type="EMBL" id="SPT99806.1"/>
    </source>
</evidence>
<dbReference type="GO" id="GO:0052621">
    <property type="term" value="F:diguanylate cyclase activity"/>
    <property type="evidence" value="ECO:0007669"/>
    <property type="project" value="TreeGrafter"/>
</dbReference>
<dbReference type="Pfam" id="PF00990">
    <property type="entry name" value="GGDEF"/>
    <property type="match status" value="1"/>
</dbReference>
<keyword evidence="1" id="KW-0472">Membrane</keyword>
<feature type="transmembrane region" description="Helical" evidence="1">
    <location>
        <begin position="26"/>
        <end position="44"/>
    </location>
</feature>
<feature type="transmembrane region" description="Helical" evidence="1">
    <location>
        <begin position="144"/>
        <end position="164"/>
    </location>
</feature>
<dbReference type="EMBL" id="UAQE01000001">
    <property type="protein sequence ID" value="SPT99806.1"/>
    <property type="molecule type" value="Genomic_DNA"/>
</dbReference>
<dbReference type="Proteomes" id="UP000251431">
    <property type="component" value="Unassembled WGS sequence"/>
</dbReference>
<name>A0A2X0XPS7_9BACI</name>
<dbReference type="InterPro" id="IPR000160">
    <property type="entry name" value="GGDEF_dom"/>
</dbReference>
<gene>
    <name evidence="3" type="primary">cph2_5</name>
    <name evidence="3" type="ORF">NCTC7582_02685</name>
</gene>
<dbReference type="InterPro" id="IPR050469">
    <property type="entry name" value="Diguanylate_Cyclase"/>
</dbReference>
<dbReference type="SMART" id="SM00267">
    <property type="entry name" value="GGDEF"/>
    <property type="match status" value="1"/>
</dbReference>
<dbReference type="Gene3D" id="3.30.70.270">
    <property type="match status" value="1"/>
</dbReference>
<evidence type="ECO:0000313" key="4">
    <source>
        <dbReference type="Proteomes" id="UP000251431"/>
    </source>
</evidence>
<dbReference type="NCBIfam" id="TIGR00254">
    <property type="entry name" value="GGDEF"/>
    <property type="match status" value="1"/>
</dbReference>
<proteinExistence type="predicted"/>
<reference evidence="3 4" key="1">
    <citation type="submission" date="2018-06" db="EMBL/GenBank/DDBJ databases">
        <authorList>
            <consortium name="Pathogen Informatics"/>
            <person name="Doyle S."/>
        </authorList>
    </citation>
    <scope>NUCLEOTIDE SEQUENCE [LARGE SCALE GENOMIC DNA]</scope>
    <source>
        <strain evidence="3 4">NCTC7582</strain>
    </source>
</reference>
<dbReference type="GO" id="GO:0005886">
    <property type="term" value="C:plasma membrane"/>
    <property type="evidence" value="ECO:0007669"/>
    <property type="project" value="TreeGrafter"/>
</dbReference>
<protein>
    <submittedName>
        <fullName evidence="3">7TM domain sensor diguanylate cyclase</fullName>
    </submittedName>
</protein>
<evidence type="ECO:0000259" key="2">
    <source>
        <dbReference type="PROSITE" id="PS50887"/>
    </source>
</evidence>